<reference evidence="5" key="1">
    <citation type="journal article" date="2021" name="PeerJ">
        <title>Extensive microbial diversity within the chicken gut microbiome revealed by metagenomics and culture.</title>
        <authorList>
            <person name="Gilroy R."/>
            <person name="Ravi A."/>
            <person name="Getino M."/>
            <person name="Pursley I."/>
            <person name="Horton D.L."/>
            <person name="Alikhan N.F."/>
            <person name="Baker D."/>
            <person name="Gharbi K."/>
            <person name="Hall N."/>
            <person name="Watson M."/>
            <person name="Adriaenssens E.M."/>
            <person name="Foster-Nyarko E."/>
            <person name="Jarju S."/>
            <person name="Secka A."/>
            <person name="Antonio M."/>
            <person name="Oren A."/>
            <person name="Chaudhuri R.R."/>
            <person name="La Ragione R."/>
            <person name="Hildebrand F."/>
            <person name="Pallen M.J."/>
        </authorList>
    </citation>
    <scope>NUCLEOTIDE SEQUENCE</scope>
    <source>
        <strain evidence="5">CHK160-9182</strain>
    </source>
</reference>
<reference evidence="5" key="2">
    <citation type="submission" date="2021-04" db="EMBL/GenBank/DDBJ databases">
        <authorList>
            <person name="Gilroy R."/>
        </authorList>
    </citation>
    <scope>NUCLEOTIDE SEQUENCE</scope>
    <source>
        <strain evidence="5">CHK160-9182</strain>
    </source>
</reference>
<dbReference type="Pfam" id="PF00717">
    <property type="entry name" value="Peptidase_S24"/>
    <property type="match status" value="1"/>
</dbReference>
<keyword evidence="1" id="KW-0805">Transcription regulation</keyword>
<evidence type="ECO:0000256" key="3">
    <source>
        <dbReference type="ARBA" id="ARBA00023163"/>
    </source>
</evidence>
<feature type="domain" description="HTH cro/C1-type" evidence="4">
    <location>
        <begin position="21"/>
        <end position="77"/>
    </location>
</feature>
<gene>
    <name evidence="5" type="ORF">H9889_01855</name>
</gene>
<evidence type="ECO:0000313" key="5">
    <source>
        <dbReference type="EMBL" id="HIW06057.1"/>
    </source>
</evidence>
<dbReference type="Gene3D" id="1.10.260.40">
    <property type="entry name" value="lambda repressor-like DNA-binding domains"/>
    <property type="match status" value="1"/>
</dbReference>
<dbReference type="InterPro" id="IPR015927">
    <property type="entry name" value="Peptidase_S24_S26A/B/C"/>
</dbReference>
<organism evidence="5 6">
    <name type="scientific">Candidatus Ignatzschineria merdigallinarum</name>
    <dbReference type="NCBI Taxonomy" id="2838621"/>
    <lineage>
        <taxon>Bacteria</taxon>
        <taxon>Pseudomonadati</taxon>
        <taxon>Pseudomonadota</taxon>
        <taxon>Gammaproteobacteria</taxon>
        <taxon>Cardiobacteriales</taxon>
        <taxon>Ignatzschineriaceae</taxon>
        <taxon>Ignatzschineria</taxon>
    </lineage>
</organism>
<dbReference type="SUPFAM" id="SSF47413">
    <property type="entry name" value="lambda repressor-like DNA-binding domains"/>
    <property type="match status" value="1"/>
</dbReference>
<dbReference type="AlphaFoldDB" id="A0A9D1Q5Q2"/>
<comment type="caution">
    <text evidence="5">The sequence shown here is derived from an EMBL/GenBank/DDBJ whole genome shotgun (WGS) entry which is preliminary data.</text>
</comment>
<dbReference type="Proteomes" id="UP000823934">
    <property type="component" value="Unassembled WGS sequence"/>
</dbReference>
<name>A0A9D1Q5Q2_9GAMM</name>
<proteinExistence type="predicted"/>
<dbReference type="Gene3D" id="2.10.109.10">
    <property type="entry name" value="Umud Fragment, subunit A"/>
    <property type="match status" value="1"/>
</dbReference>
<dbReference type="InterPro" id="IPR036286">
    <property type="entry name" value="LexA/Signal_pep-like_sf"/>
</dbReference>
<protein>
    <submittedName>
        <fullName evidence="5">Phage repressor protein C</fullName>
    </submittedName>
</protein>
<dbReference type="PANTHER" id="PTHR40661">
    <property type="match status" value="1"/>
</dbReference>
<keyword evidence="2" id="KW-0238">DNA-binding</keyword>
<dbReference type="EMBL" id="DXHP01000042">
    <property type="protein sequence ID" value="HIW06057.1"/>
    <property type="molecule type" value="Genomic_DNA"/>
</dbReference>
<dbReference type="CDD" id="cd00093">
    <property type="entry name" value="HTH_XRE"/>
    <property type="match status" value="1"/>
</dbReference>
<sequence length="242" mass="26990">MHNEQEAYKAEEFRKNFKHKLLAVRKKLNLSRQNAAQLIGIPTSTLQGWEDIKSERVPNAWDTQKIINAYNLSVDAFFSNDNAAIIVDGKKIEDPAGNPVDPDQFVFIPRYNVRAAAGHGAAISNENIMHHLAFRKYWIDNELCASAKDLVVISVAGDSMEGEIDNGDIILINTADKELNNGIYVVRIDGDLLVKRIQKLVGGIIKVISANDAYESFSIDTNNLPSDFECIGRVVWHGRDVP</sequence>
<dbReference type="InterPro" id="IPR010982">
    <property type="entry name" value="Lambda_DNA-bd_dom_sf"/>
</dbReference>
<evidence type="ECO:0000259" key="4">
    <source>
        <dbReference type="PROSITE" id="PS50943"/>
    </source>
</evidence>
<dbReference type="GO" id="GO:0003677">
    <property type="term" value="F:DNA binding"/>
    <property type="evidence" value="ECO:0007669"/>
    <property type="project" value="UniProtKB-KW"/>
</dbReference>
<dbReference type="CDD" id="cd06529">
    <property type="entry name" value="S24_LexA-like"/>
    <property type="match status" value="1"/>
</dbReference>
<evidence type="ECO:0000256" key="2">
    <source>
        <dbReference type="ARBA" id="ARBA00023125"/>
    </source>
</evidence>
<dbReference type="PANTHER" id="PTHR40661:SF3">
    <property type="entry name" value="FELS-1 PROPHAGE TRANSCRIPTIONAL REGULATOR"/>
    <property type="match status" value="1"/>
</dbReference>
<accession>A0A9D1Q5Q2</accession>
<evidence type="ECO:0000313" key="6">
    <source>
        <dbReference type="Proteomes" id="UP000823934"/>
    </source>
</evidence>
<dbReference type="SUPFAM" id="SSF51306">
    <property type="entry name" value="LexA/Signal peptidase"/>
    <property type="match status" value="1"/>
</dbReference>
<evidence type="ECO:0000256" key="1">
    <source>
        <dbReference type="ARBA" id="ARBA00023015"/>
    </source>
</evidence>
<dbReference type="PROSITE" id="PS50943">
    <property type="entry name" value="HTH_CROC1"/>
    <property type="match status" value="1"/>
</dbReference>
<dbReference type="InterPro" id="IPR039418">
    <property type="entry name" value="LexA-like"/>
</dbReference>
<keyword evidence="3" id="KW-0804">Transcription</keyword>
<dbReference type="InterPro" id="IPR001387">
    <property type="entry name" value="Cro/C1-type_HTH"/>
</dbReference>